<dbReference type="STRING" id="1442369.A0A0D2GN06"/>
<evidence type="ECO:0000313" key="2">
    <source>
        <dbReference type="EMBL" id="KIW99757.1"/>
    </source>
</evidence>
<accession>A0A0D2GN06</accession>
<feature type="region of interest" description="Disordered" evidence="1">
    <location>
        <begin position="247"/>
        <end position="281"/>
    </location>
</feature>
<dbReference type="GeneID" id="25298756"/>
<dbReference type="InterPro" id="IPR053137">
    <property type="entry name" value="NLR-like"/>
</dbReference>
<dbReference type="SUPFAM" id="SSF48452">
    <property type="entry name" value="TPR-like"/>
    <property type="match status" value="1"/>
</dbReference>
<dbReference type="Gene3D" id="1.25.40.10">
    <property type="entry name" value="Tetratricopeptide repeat domain"/>
    <property type="match status" value="1"/>
</dbReference>
<dbReference type="PANTHER" id="PTHR46082">
    <property type="entry name" value="ATP/GTP-BINDING PROTEIN-RELATED"/>
    <property type="match status" value="1"/>
</dbReference>
<sequence length="281" mass="31050">MDRRIGILMRQHKYAEATEVGRQLLEKSRSALGPEHPDTLSTMYYFGAVLHADGKLEEAEQNSRQLFPLREKVLGPDHRDTIAALDAICESLCNLRKYEESMKILDEELRRCERAFGPEHELTIKTLRNMGHVYRMQGDPHLASSVLLRALELSERLFGPEHSTTSGIRGDLSEVRGLPDSLALRQALAAKHGLPIPGDPLAGIKTMSVSQLLGRYQSVNGLVSGGPEVTNATALRLSEAIECPPQPAVTIPSYYDNEVEKSEDESTGGPESPNHTRETAM</sequence>
<keyword evidence="3" id="KW-1185">Reference proteome</keyword>
<organism evidence="2 3">
    <name type="scientific">Rhinocladiella mackenziei CBS 650.93</name>
    <dbReference type="NCBI Taxonomy" id="1442369"/>
    <lineage>
        <taxon>Eukaryota</taxon>
        <taxon>Fungi</taxon>
        <taxon>Dikarya</taxon>
        <taxon>Ascomycota</taxon>
        <taxon>Pezizomycotina</taxon>
        <taxon>Eurotiomycetes</taxon>
        <taxon>Chaetothyriomycetidae</taxon>
        <taxon>Chaetothyriales</taxon>
        <taxon>Herpotrichiellaceae</taxon>
        <taxon>Rhinocladiella</taxon>
    </lineage>
</organism>
<reference evidence="2 3" key="1">
    <citation type="submission" date="2015-01" db="EMBL/GenBank/DDBJ databases">
        <title>The Genome Sequence of Rhinocladiella mackenzie CBS 650.93.</title>
        <authorList>
            <consortium name="The Broad Institute Genomics Platform"/>
            <person name="Cuomo C."/>
            <person name="de Hoog S."/>
            <person name="Gorbushina A."/>
            <person name="Stielow B."/>
            <person name="Teixiera M."/>
            <person name="Abouelleil A."/>
            <person name="Chapman S.B."/>
            <person name="Priest M."/>
            <person name="Young S.K."/>
            <person name="Wortman J."/>
            <person name="Nusbaum C."/>
            <person name="Birren B."/>
        </authorList>
    </citation>
    <scope>NUCLEOTIDE SEQUENCE [LARGE SCALE GENOMIC DNA]</scope>
    <source>
        <strain evidence="2 3">CBS 650.93</strain>
    </source>
</reference>
<proteinExistence type="predicted"/>
<dbReference type="Pfam" id="PF13424">
    <property type="entry name" value="TPR_12"/>
    <property type="match status" value="2"/>
</dbReference>
<dbReference type="HOGENOM" id="CLU_990947_0_0_1"/>
<dbReference type="VEuPathDB" id="FungiDB:Z518_10685"/>
<dbReference type="OrthoDB" id="1658288at2759"/>
<dbReference type="PANTHER" id="PTHR46082:SF6">
    <property type="entry name" value="AAA+ ATPASE DOMAIN-CONTAINING PROTEIN-RELATED"/>
    <property type="match status" value="1"/>
</dbReference>
<protein>
    <submittedName>
        <fullName evidence="2">Rhinocladiella mackenziei CBS 650.93 unplaced genomic scaffold supercont1.10, whole genome shotgun sequence</fullName>
    </submittedName>
</protein>
<gene>
    <name evidence="2" type="ORF">Z518_10685</name>
</gene>
<dbReference type="RefSeq" id="XP_013266970.1">
    <property type="nucleotide sequence ID" value="XM_013411516.1"/>
</dbReference>
<dbReference type="EMBL" id="KN847484">
    <property type="protein sequence ID" value="KIW99757.1"/>
    <property type="molecule type" value="Genomic_DNA"/>
</dbReference>
<evidence type="ECO:0000313" key="3">
    <source>
        <dbReference type="Proteomes" id="UP000053617"/>
    </source>
</evidence>
<evidence type="ECO:0000256" key="1">
    <source>
        <dbReference type="SAM" id="MobiDB-lite"/>
    </source>
</evidence>
<dbReference type="AlphaFoldDB" id="A0A0D2GN06"/>
<dbReference type="InterPro" id="IPR011990">
    <property type="entry name" value="TPR-like_helical_dom_sf"/>
</dbReference>
<name>A0A0D2GN06_9EURO</name>
<dbReference type="Proteomes" id="UP000053617">
    <property type="component" value="Unassembled WGS sequence"/>
</dbReference>